<dbReference type="Gene3D" id="1.20.5.770">
    <property type="entry name" value="Single helix bin"/>
    <property type="match status" value="1"/>
</dbReference>
<dbReference type="GO" id="GO:0005737">
    <property type="term" value="C:cytoplasm"/>
    <property type="evidence" value="ECO:0007669"/>
    <property type="project" value="TreeGrafter"/>
</dbReference>
<organism evidence="9 10">
    <name type="scientific">Ladona fulva</name>
    <name type="common">Scarce chaser dragonfly</name>
    <name type="synonym">Libellula fulva</name>
    <dbReference type="NCBI Taxonomy" id="123851"/>
    <lineage>
        <taxon>Eukaryota</taxon>
        <taxon>Metazoa</taxon>
        <taxon>Ecdysozoa</taxon>
        <taxon>Arthropoda</taxon>
        <taxon>Hexapoda</taxon>
        <taxon>Insecta</taxon>
        <taxon>Pterygota</taxon>
        <taxon>Palaeoptera</taxon>
        <taxon>Odonata</taxon>
        <taxon>Epiprocta</taxon>
        <taxon>Anisoptera</taxon>
        <taxon>Libelluloidea</taxon>
        <taxon>Libellulidae</taxon>
        <taxon>Ladona</taxon>
    </lineage>
</organism>
<dbReference type="PROSITE" id="PS50112">
    <property type="entry name" value="PAS"/>
    <property type="match status" value="2"/>
</dbReference>
<feature type="region of interest" description="Disordered" evidence="7">
    <location>
        <begin position="1"/>
        <end position="51"/>
    </location>
</feature>
<comment type="subcellular location">
    <subcellularLocation>
        <location evidence="1">Nucleus</location>
    </subcellularLocation>
</comment>
<dbReference type="InterPro" id="IPR035965">
    <property type="entry name" value="PAS-like_dom_sf"/>
</dbReference>
<keyword evidence="3" id="KW-0677">Repeat</keyword>
<feature type="region of interest" description="Disordered" evidence="7">
    <location>
        <begin position="999"/>
        <end position="1018"/>
    </location>
</feature>
<protein>
    <recommendedName>
        <fullName evidence="6">Period circadian protein</fullName>
    </recommendedName>
</protein>
<evidence type="ECO:0000256" key="3">
    <source>
        <dbReference type="ARBA" id="ARBA00022737"/>
    </source>
</evidence>
<feature type="non-terminal residue" evidence="9">
    <location>
        <position position="1047"/>
    </location>
</feature>
<feature type="compositionally biased region" description="Low complexity" evidence="7">
    <location>
        <begin position="1"/>
        <end position="21"/>
    </location>
</feature>
<dbReference type="SMART" id="SM00091">
    <property type="entry name" value="PAS"/>
    <property type="match status" value="2"/>
</dbReference>
<accession>A0A8K0JYS7</accession>
<dbReference type="Pfam" id="PF14598">
    <property type="entry name" value="PAS_11"/>
    <property type="match status" value="1"/>
</dbReference>
<evidence type="ECO:0000256" key="7">
    <source>
        <dbReference type="SAM" id="MobiDB-lite"/>
    </source>
</evidence>
<gene>
    <name evidence="9" type="ORF">J437_LFUL005325</name>
</gene>
<dbReference type="GO" id="GO:0043153">
    <property type="term" value="P:entrainment of circadian clock by photoperiod"/>
    <property type="evidence" value="ECO:0007669"/>
    <property type="project" value="TreeGrafter"/>
</dbReference>
<dbReference type="EMBL" id="KZ308211">
    <property type="protein sequence ID" value="KAG8224756.1"/>
    <property type="molecule type" value="Genomic_DNA"/>
</dbReference>
<dbReference type="GO" id="GO:0000976">
    <property type="term" value="F:transcription cis-regulatory region binding"/>
    <property type="evidence" value="ECO:0007669"/>
    <property type="project" value="TreeGrafter"/>
</dbReference>
<dbReference type="CDD" id="cd00130">
    <property type="entry name" value="PAS"/>
    <property type="match status" value="2"/>
</dbReference>
<feature type="region of interest" description="Disordered" evidence="7">
    <location>
        <begin position="680"/>
        <end position="753"/>
    </location>
</feature>
<evidence type="ECO:0000256" key="5">
    <source>
        <dbReference type="ARBA" id="ARBA00023242"/>
    </source>
</evidence>
<keyword evidence="10" id="KW-1185">Reference proteome</keyword>
<evidence type="ECO:0000256" key="2">
    <source>
        <dbReference type="ARBA" id="ARBA00022553"/>
    </source>
</evidence>
<dbReference type="Proteomes" id="UP000792457">
    <property type="component" value="Unassembled WGS sequence"/>
</dbReference>
<dbReference type="InterPro" id="IPR000014">
    <property type="entry name" value="PAS"/>
</dbReference>
<feature type="region of interest" description="Disordered" evidence="7">
    <location>
        <begin position="774"/>
        <end position="838"/>
    </location>
</feature>
<dbReference type="InterPro" id="IPR050760">
    <property type="entry name" value="Period_circadian_regulator"/>
</dbReference>
<evidence type="ECO:0000256" key="4">
    <source>
        <dbReference type="ARBA" id="ARBA00023108"/>
    </source>
</evidence>
<feature type="compositionally biased region" description="Basic and acidic residues" evidence="7">
    <location>
        <begin position="774"/>
        <end position="800"/>
    </location>
</feature>
<dbReference type="OrthoDB" id="7788983at2759"/>
<reference evidence="9" key="1">
    <citation type="submission" date="2013-04" db="EMBL/GenBank/DDBJ databases">
        <authorList>
            <person name="Qu J."/>
            <person name="Murali S.C."/>
            <person name="Bandaranaike D."/>
            <person name="Bellair M."/>
            <person name="Blankenburg K."/>
            <person name="Chao H."/>
            <person name="Dinh H."/>
            <person name="Doddapaneni H."/>
            <person name="Downs B."/>
            <person name="Dugan-Rocha S."/>
            <person name="Elkadiri S."/>
            <person name="Gnanaolivu R.D."/>
            <person name="Hernandez B."/>
            <person name="Javaid M."/>
            <person name="Jayaseelan J.C."/>
            <person name="Lee S."/>
            <person name="Li M."/>
            <person name="Ming W."/>
            <person name="Munidasa M."/>
            <person name="Muniz J."/>
            <person name="Nguyen L."/>
            <person name="Ongeri F."/>
            <person name="Osuji N."/>
            <person name="Pu L.-L."/>
            <person name="Puazo M."/>
            <person name="Qu C."/>
            <person name="Quiroz J."/>
            <person name="Raj R."/>
            <person name="Weissenberger G."/>
            <person name="Xin Y."/>
            <person name="Zou X."/>
            <person name="Han Y."/>
            <person name="Richards S."/>
            <person name="Worley K."/>
            <person name="Muzny D."/>
            <person name="Gibbs R."/>
        </authorList>
    </citation>
    <scope>NUCLEOTIDE SEQUENCE</scope>
    <source>
        <strain evidence="9">Sampled in the wild</strain>
    </source>
</reference>
<dbReference type="PANTHER" id="PTHR11269">
    <property type="entry name" value="PERIOD CIRCADIAN PROTEIN"/>
    <property type="match status" value="1"/>
</dbReference>
<feature type="region of interest" description="Disordered" evidence="7">
    <location>
        <begin position="645"/>
        <end position="666"/>
    </location>
</feature>
<evidence type="ECO:0000313" key="10">
    <source>
        <dbReference type="Proteomes" id="UP000792457"/>
    </source>
</evidence>
<evidence type="ECO:0000256" key="1">
    <source>
        <dbReference type="ARBA" id="ARBA00004123"/>
    </source>
</evidence>
<dbReference type="PANTHER" id="PTHR11269:SF16">
    <property type="entry name" value="PERIOD CIRCADIAN PROTEIN"/>
    <property type="match status" value="1"/>
</dbReference>
<evidence type="ECO:0000256" key="6">
    <source>
        <dbReference type="ARBA" id="ARBA00040849"/>
    </source>
</evidence>
<evidence type="ECO:0000313" key="9">
    <source>
        <dbReference type="EMBL" id="KAG8224756.1"/>
    </source>
</evidence>
<evidence type="ECO:0000259" key="8">
    <source>
        <dbReference type="PROSITE" id="PS50112"/>
    </source>
</evidence>
<proteinExistence type="predicted"/>
<dbReference type="AlphaFoldDB" id="A0A8K0JYS7"/>
<dbReference type="Gene3D" id="3.30.450.20">
    <property type="entry name" value="PAS domain"/>
    <property type="match status" value="2"/>
</dbReference>
<keyword evidence="4" id="KW-0090">Biological rhythms</keyword>
<feature type="domain" description="PAS" evidence="8">
    <location>
        <begin position="451"/>
        <end position="498"/>
    </location>
</feature>
<feature type="domain" description="PAS" evidence="8">
    <location>
        <begin position="234"/>
        <end position="289"/>
    </location>
</feature>
<dbReference type="SUPFAM" id="SSF55785">
    <property type="entry name" value="PYP-like sensor domain (PAS domain)"/>
    <property type="match status" value="2"/>
</dbReference>
<dbReference type="FunFam" id="3.30.450.20:FF:000066">
    <property type="entry name" value="Period circadian protein"/>
    <property type="match status" value="1"/>
</dbReference>
<comment type="caution">
    <text evidence="9">The sequence shown here is derived from an EMBL/GenBank/DDBJ whole genome shotgun (WGS) entry which is preliminary data.</text>
</comment>
<dbReference type="GO" id="GO:0032922">
    <property type="term" value="P:circadian regulation of gene expression"/>
    <property type="evidence" value="ECO:0007669"/>
    <property type="project" value="TreeGrafter"/>
</dbReference>
<dbReference type="GO" id="GO:0005634">
    <property type="term" value="C:nucleus"/>
    <property type="evidence" value="ECO:0007669"/>
    <property type="project" value="UniProtKB-SubCell"/>
</dbReference>
<feature type="compositionally biased region" description="Polar residues" evidence="7">
    <location>
        <begin position="655"/>
        <end position="666"/>
    </location>
</feature>
<reference evidence="9" key="2">
    <citation type="submission" date="2017-10" db="EMBL/GenBank/DDBJ databases">
        <title>Ladona fulva Genome sequencing and assembly.</title>
        <authorList>
            <person name="Murali S."/>
            <person name="Richards S."/>
            <person name="Bandaranaike D."/>
            <person name="Bellair M."/>
            <person name="Blankenburg K."/>
            <person name="Chao H."/>
            <person name="Dinh H."/>
            <person name="Doddapaneni H."/>
            <person name="Dugan-Rocha S."/>
            <person name="Elkadiri S."/>
            <person name="Gnanaolivu R."/>
            <person name="Hernandez B."/>
            <person name="Skinner E."/>
            <person name="Javaid M."/>
            <person name="Lee S."/>
            <person name="Li M."/>
            <person name="Ming W."/>
            <person name="Munidasa M."/>
            <person name="Muniz J."/>
            <person name="Nguyen L."/>
            <person name="Hughes D."/>
            <person name="Osuji N."/>
            <person name="Pu L.-L."/>
            <person name="Puazo M."/>
            <person name="Qu C."/>
            <person name="Quiroz J."/>
            <person name="Raj R."/>
            <person name="Weissenberger G."/>
            <person name="Xin Y."/>
            <person name="Zou X."/>
            <person name="Han Y."/>
            <person name="Worley K."/>
            <person name="Muzny D."/>
            <person name="Gibbs R."/>
        </authorList>
    </citation>
    <scope>NUCLEOTIDE SEQUENCE</scope>
    <source>
        <strain evidence="9">Sampled in the wild</strain>
    </source>
</reference>
<sequence length="1047" mass="115954">MFHLCSNGSSKSRHSNSSGSSGYCGRPSVLSSGNDEAFPQPSQTCAKRKEKKRKQLKKVECLSSSSSWDHESGREGIQVVGGRTVTGVTSSITVVNGTSNVGPITGIPGMGAVVSSINTEVAPIIVNSKVTELQNGDETEARQMAALTQTLSCIKKMKGKDSTIKYLQGENVVQRSATGPLDSRVKEHIANCLNGDTCSTQAELSLLFSPVTYIFITPSSFLGFMEFQGEGFVVIVSMADGTVVHTTPNLTDTLGFPGDMWLGRDFIDFVHPKDRMAFAGHITSGVARGEDNAFKGLPNKTSFYCSLRQYRGLRNVGYGVTGKRVPYLPFRLTLTFREMNFSVVESQMVYSPAASPSSNSATFQNKQMKESAFKNSGKFNENVFLVITANRIYSAYKASDEELVQPQARSSSHPHSPALTQTQSIQLHPQEVNLPLIPQKKFVTRHLSSCRLSHIDPAAVPYLGYLPQDMETRSVMDFYHPEDMPILKEAYHNVMSQQGIPYKGKPYRFRTQNGTYALIETEWSSFVNPWSRKLEFVIGQHCVMKGPSNPDVFAEPIEEECPKFTDEVLKESECIQEEILFMLDQVTRVSESARQQVSKRCRDLASFMETIMDEMAKPADILRVELPAQEVNSISGRDSVMLGEISPHHDYYDGKSSTETPPSYNQLNYNENLQRFFESKPKTTLSDESSEMKIEGSSNNRSPNIRKVVGNNEASNKTRNASGHEKKSGHGKSKTSHEKSRVTNHSQNDLYHPPHLTEALLSRHNEDMEKIMVQKHREQRSLDREGKLKDGRKSNHDKSQDFLVSHGVKRSGSHSWEGEPQRVKQQHIELPQQQNSQPGIIGQWDEHLVNMPAATSAMTVTGSSIAPMNTSISSATPKHNKSSQPAMQSTMPPLPSLNLWPPFSVTLTPMHNSQPCPTYRSVNSMGGGDFLVSHGVKRSGSHSWEGEPQRVKQQHIELPQQQNSQPGIIGQWDEHLVNMPAATSAMTVTGSSIAPMNTSISSATPKHNKSSQPAMQSTMPPLPSLNLWPPFSVTLTPMHNSQPCPTY</sequence>
<keyword evidence="5" id="KW-0539">Nucleus</keyword>
<dbReference type="GO" id="GO:0001222">
    <property type="term" value="F:transcription corepressor binding"/>
    <property type="evidence" value="ECO:0007669"/>
    <property type="project" value="TreeGrafter"/>
</dbReference>
<name>A0A8K0JYS7_LADFU</name>
<feature type="compositionally biased region" description="Polar residues" evidence="7">
    <location>
        <begin position="712"/>
        <end position="721"/>
    </location>
</feature>
<keyword evidence="2" id="KW-0597">Phosphoprotein</keyword>
<dbReference type="GO" id="GO:0000122">
    <property type="term" value="P:negative regulation of transcription by RNA polymerase II"/>
    <property type="evidence" value="ECO:0007669"/>
    <property type="project" value="TreeGrafter"/>
</dbReference>
<feature type="compositionally biased region" description="Polar residues" evidence="7">
    <location>
        <begin position="29"/>
        <end position="45"/>
    </location>
</feature>